<dbReference type="RefSeq" id="WP_277530373.1">
    <property type="nucleotide sequence ID" value="NZ_JAPDIA010000003.1"/>
</dbReference>
<dbReference type="EMBL" id="JAPDIA010000003">
    <property type="protein sequence ID" value="MDG0809209.1"/>
    <property type="molecule type" value="Genomic_DNA"/>
</dbReference>
<gene>
    <name evidence="2" type="ORF">OMP40_07335</name>
</gene>
<dbReference type="InterPro" id="IPR056471">
    <property type="entry name" value="HD-CE"/>
</dbReference>
<dbReference type="AlphaFoldDB" id="A0A9X4KQD7"/>
<evidence type="ECO:0000259" key="1">
    <source>
        <dbReference type="Pfam" id="PF24391"/>
    </source>
</evidence>
<organism evidence="2 3">
    <name type="scientific">Cohnella rhizosphaerae</name>
    <dbReference type="NCBI Taxonomy" id="1457232"/>
    <lineage>
        <taxon>Bacteria</taxon>
        <taxon>Bacillati</taxon>
        <taxon>Bacillota</taxon>
        <taxon>Bacilli</taxon>
        <taxon>Bacillales</taxon>
        <taxon>Paenibacillaceae</taxon>
        <taxon>Cohnella</taxon>
    </lineage>
</organism>
<comment type="caution">
    <text evidence="2">The sequence shown here is derived from an EMBL/GenBank/DDBJ whole genome shotgun (WGS) entry which is preliminary data.</text>
</comment>
<dbReference type="Proteomes" id="UP001153404">
    <property type="component" value="Unassembled WGS sequence"/>
</dbReference>
<name>A0A9X4KQD7_9BACL</name>
<reference evidence="2" key="1">
    <citation type="submission" date="2022-10" db="EMBL/GenBank/DDBJ databases">
        <title>Comparative genomic analysis of Cohnella hashimotonis sp. nov., isolated from the International Space Station.</title>
        <authorList>
            <person name="Simpson A."/>
            <person name="Venkateswaran K."/>
        </authorList>
    </citation>
    <scope>NUCLEOTIDE SEQUENCE</scope>
    <source>
        <strain evidence="2">DSM 28161</strain>
    </source>
</reference>
<dbReference type="SUPFAM" id="SSF109604">
    <property type="entry name" value="HD-domain/PDEase-like"/>
    <property type="match status" value="1"/>
</dbReference>
<sequence>MTLSQFEKIIKMSKFEFFSEYTNHGIEHIERVLMTAENLIGDSIKILTPRDITVLILSIVLHDLGMHITYEGFQTLLADQKNKKNTVPYFDQKFWHEEWSIYFEETKRWNENRLISTFGKIIEIKELSNDKDTLTEYDKKTNR</sequence>
<protein>
    <recommendedName>
        <fullName evidence="1">HD-CE domain-containing protein</fullName>
    </recommendedName>
</protein>
<dbReference type="Pfam" id="PF24391">
    <property type="entry name" value="HD-CE"/>
    <property type="match status" value="1"/>
</dbReference>
<accession>A0A9X4KQD7</accession>
<feature type="domain" description="HD-CE" evidence="1">
    <location>
        <begin position="18"/>
        <end position="104"/>
    </location>
</feature>
<evidence type="ECO:0000313" key="3">
    <source>
        <dbReference type="Proteomes" id="UP001153404"/>
    </source>
</evidence>
<keyword evidence="3" id="KW-1185">Reference proteome</keyword>
<evidence type="ECO:0000313" key="2">
    <source>
        <dbReference type="EMBL" id="MDG0809209.1"/>
    </source>
</evidence>
<dbReference type="Gene3D" id="1.10.3210.10">
    <property type="entry name" value="Hypothetical protein af1432"/>
    <property type="match status" value="1"/>
</dbReference>
<proteinExistence type="predicted"/>